<accession>A0AAD8Q1J0</accession>
<evidence type="ECO:0000313" key="2">
    <source>
        <dbReference type="Proteomes" id="UP001230504"/>
    </source>
</evidence>
<keyword evidence="2" id="KW-1185">Reference proteome</keyword>
<protein>
    <submittedName>
        <fullName evidence="1">Uncharacterized protein</fullName>
    </submittedName>
</protein>
<dbReference type="GeneID" id="85435417"/>
<dbReference type="EMBL" id="JAHLJV010000022">
    <property type="protein sequence ID" value="KAK1593963.1"/>
    <property type="molecule type" value="Genomic_DNA"/>
</dbReference>
<dbReference type="Proteomes" id="UP001230504">
    <property type="component" value="Unassembled WGS sequence"/>
</dbReference>
<reference evidence="1" key="1">
    <citation type="submission" date="2021-06" db="EMBL/GenBank/DDBJ databases">
        <title>Comparative genomics, transcriptomics and evolutionary studies reveal genomic signatures of adaptation to plant cell wall in hemibiotrophic fungi.</title>
        <authorList>
            <consortium name="DOE Joint Genome Institute"/>
            <person name="Baroncelli R."/>
            <person name="Diaz J.F."/>
            <person name="Benocci T."/>
            <person name="Peng M."/>
            <person name="Battaglia E."/>
            <person name="Haridas S."/>
            <person name="Andreopoulos W."/>
            <person name="Labutti K."/>
            <person name="Pangilinan J."/>
            <person name="Floch G.L."/>
            <person name="Makela M.R."/>
            <person name="Henrissat B."/>
            <person name="Grigoriev I.V."/>
            <person name="Crouch J.A."/>
            <person name="De Vries R.P."/>
            <person name="Sukno S.A."/>
            <person name="Thon M.R."/>
        </authorList>
    </citation>
    <scope>NUCLEOTIDE SEQUENCE</scope>
    <source>
        <strain evidence="1">CBS 125086</strain>
    </source>
</reference>
<sequence length="181" mass="21012">MDHWYGDVCAGSRLHASECPCTRNICHQRSHFATSDRGLCILSHHHLAGMFCYVRLDVLRAKWLSISVLDRGCQSSERAYASNQRIRDSLRWRIYDIPYSARRKRKDKPSIRQRNRAPVSIYRHLSLATNTRRVTRSPSSLFRSPFQETLLLVSHTRTQRARSKPLSRFPTSDLENVGNVC</sequence>
<comment type="caution">
    <text evidence="1">The sequence shown here is derived from an EMBL/GenBank/DDBJ whole genome shotgun (WGS) entry which is preliminary data.</text>
</comment>
<dbReference type="AlphaFoldDB" id="A0AAD8Q1J0"/>
<evidence type="ECO:0000313" key="1">
    <source>
        <dbReference type="EMBL" id="KAK1593963.1"/>
    </source>
</evidence>
<organism evidence="1 2">
    <name type="scientific">Colletotrichum navitas</name>
    <dbReference type="NCBI Taxonomy" id="681940"/>
    <lineage>
        <taxon>Eukaryota</taxon>
        <taxon>Fungi</taxon>
        <taxon>Dikarya</taxon>
        <taxon>Ascomycota</taxon>
        <taxon>Pezizomycotina</taxon>
        <taxon>Sordariomycetes</taxon>
        <taxon>Hypocreomycetidae</taxon>
        <taxon>Glomerellales</taxon>
        <taxon>Glomerellaceae</taxon>
        <taxon>Colletotrichum</taxon>
        <taxon>Colletotrichum graminicola species complex</taxon>
    </lineage>
</organism>
<proteinExistence type="predicted"/>
<dbReference type="RefSeq" id="XP_060415210.1">
    <property type="nucleotide sequence ID" value="XM_060551177.1"/>
</dbReference>
<gene>
    <name evidence="1" type="ORF">LY79DRAFT_165216</name>
</gene>
<name>A0AAD8Q1J0_9PEZI</name>